<evidence type="ECO:0000256" key="1">
    <source>
        <dbReference type="SAM" id="MobiDB-lite"/>
    </source>
</evidence>
<organism evidence="2 3">
    <name type="scientific">Virgibacillus kapii</name>
    <dbReference type="NCBI Taxonomy" id="1638645"/>
    <lineage>
        <taxon>Bacteria</taxon>
        <taxon>Bacillati</taxon>
        <taxon>Bacillota</taxon>
        <taxon>Bacilli</taxon>
        <taxon>Bacillales</taxon>
        <taxon>Bacillaceae</taxon>
        <taxon>Virgibacillus</taxon>
    </lineage>
</organism>
<evidence type="ECO:0000313" key="2">
    <source>
        <dbReference type="EMBL" id="GGJ49686.1"/>
    </source>
</evidence>
<proteinExistence type="predicted"/>
<evidence type="ECO:0000313" key="3">
    <source>
        <dbReference type="Proteomes" id="UP000634435"/>
    </source>
</evidence>
<feature type="compositionally biased region" description="Polar residues" evidence="1">
    <location>
        <begin position="1"/>
        <end position="15"/>
    </location>
</feature>
<gene>
    <name evidence="2" type="ORF">GCM10007111_09770</name>
</gene>
<dbReference type="Proteomes" id="UP000634435">
    <property type="component" value="Unassembled WGS sequence"/>
</dbReference>
<dbReference type="RefSeq" id="WP_188942284.1">
    <property type="nucleotide sequence ID" value="NZ_BMPN01000001.1"/>
</dbReference>
<keyword evidence="3" id="KW-1185">Reference proteome</keyword>
<name>A0ABQ2DAS2_9BACI</name>
<feature type="region of interest" description="Disordered" evidence="1">
    <location>
        <begin position="1"/>
        <end position="22"/>
    </location>
</feature>
<sequence length="115" mass="13065">MQATHFNHESNNNVTWIDGGEPAQLTPNYTEVIADHNRLQSDARHDLPEEHPQKEALYAEQSANYDEIVRAYLHTHVSPGQLPAWIEDLLLGCDFTAAEEDLMIEEVRKLAEGSR</sequence>
<reference evidence="3" key="1">
    <citation type="journal article" date="2019" name="Int. J. Syst. Evol. Microbiol.">
        <title>The Global Catalogue of Microorganisms (GCM) 10K type strain sequencing project: providing services to taxonomists for standard genome sequencing and annotation.</title>
        <authorList>
            <consortium name="The Broad Institute Genomics Platform"/>
            <consortium name="The Broad Institute Genome Sequencing Center for Infectious Disease"/>
            <person name="Wu L."/>
            <person name="Ma J."/>
        </authorList>
    </citation>
    <scope>NUCLEOTIDE SEQUENCE [LARGE SCALE GENOMIC DNA]</scope>
    <source>
        <strain evidence="3">JCM 30071</strain>
    </source>
</reference>
<dbReference type="EMBL" id="BMPN01000001">
    <property type="protein sequence ID" value="GGJ49686.1"/>
    <property type="molecule type" value="Genomic_DNA"/>
</dbReference>
<protein>
    <submittedName>
        <fullName evidence="2">Uncharacterized protein</fullName>
    </submittedName>
</protein>
<accession>A0ABQ2DAS2</accession>
<comment type="caution">
    <text evidence="2">The sequence shown here is derived from an EMBL/GenBank/DDBJ whole genome shotgun (WGS) entry which is preliminary data.</text>
</comment>